<gene>
    <name evidence="2" type="ORF">EJ06DRAFT_490520</name>
</gene>
<evidence type="ECO:0000313" key="2">
    <source>
        <dbReference type="EMBL" id="KAF2402261.1"/>
    </source>
</evidence>
<dbReference type="InterPro" id="IPR012349">
    <property type="entry name" value="Split_barrel_FMN-bd"/>
</dbReference>
<dbReference type="AlphaFoldDB" id="A0A6G1I255"/>
<dbReference type="PANTHER" id="PTHR34818">
    <property type="entry name" value="PROTEIN BLI-3"/>
    <property type="match status" value="1"/>
</dbReference>
<keyword evidence="3" id="KW-1185">Reference proteome</keyword>
<dbReference type="Gene3D" id="2.30.110.10">
    <property type="entry name" value="Electron Transport, Fmn-binding Protein, Chain A"/>
    <property type="match status" value="1"/>
</dbReference>
<dbReference type="SUPFAM" id="SSF50475">
    <property type="entry name" value="FMN-binding split barrel"/>
    <property type="match status" value="1"/>
</dbReference>
<dbReference type="InterPro" id="IPR038725">
    <property type="entry name" value="YdaG_split_barrel_FMN-bd"/>
</dbReference>
<name>A0A6G1I255_9PEZI</name>
<dbReference type="Pfam" id="PF16242">
    <property type="entry name" value="Pyrid_ox_like"/>
    <property type="match status" value="1"/>
</dbReference>
<proteinExistence type="predicted"/>
<dbReference type="InterPro" id="IPR052917">
    <property type="entry name" value="Stress-Dev_Protein"/>
</dbReference>
<organism evidence="2 3">
    <name type="scientific">Trichodelitschia bisporula</name>
    <dbReference type="NCBI Taxonomy" id="703511"/>
    <lineage>
        <taxon>Eukaryota</taxon>
        <taxon>Fungi</taxon>
        <taxon>Dikarya</taxon>
        <taxon>Ascomycota</taxon>
        <taxon>Pezizomycotina</taxon>
        <taxon>Dothideomycetes</taxon>
        <taxon>Dothideomycetes incertae sedis</taxon>
        <taxon>Phaeotrichales</taxon>
        <taxon>Phaeotrichaceae</taxon>
        <taxon>Trichodelitschia</taxon>
    </lineage>
</organism>
<dbReference type="PANTHER" id="PTHR34818:SF1">
    <property type="entry name" value="PROTEIN BLI-3"/>
    <property type="match status" value="1"/>
</dbReference>
<dbReference type="Proteomes" id="UP000799640">
    <property type="component" value="Unassembled WGS sequence"/>
</dbReference>
<evidence type="ECO:0000259" key="1">
    <source>
        <dbReference type="Pfam" id="PF16242"/>
    </source>
</evidence>
<dbReference type="EMBL" id="ML996691">
    <property type="protein sequence ID" value="KAF2402261.1"/>
    <property type="molecule type" value="Genomic_DNA"/>
</dbReference>
<evidence type="ECO:0000313" key="3">
    <source>
        <dbReference type="Proteomes" id="UP000799640"/>
    </source>
</evidence>
<dbReference type="OrthoDB" id="434253at2759"/>
<sequence>MSSSEPHSDPYLDKNLEDPPLRRKIADLQSFIRATKFCMMTTREDSSGLLVSRCMALAAEEDNGATLIFHTNLTSGKTDDLRSDSDVNLAFINPQGSWASVSGRAEVVDDRTAVRKYYSPALKAWVGDLGDGTHDGGPEDPRVGVIRVHVVTVQYGLQISEGGSTGREIVDAAKSGRPARVSHVRHVEREEVKEWKEGKAT</sequence>
<accession>A0A6G1I255</accession>
<feature type="domain" description="General stress protein FMN-binding split barrel" evidence="1">
    <location>
        <begin position="25"/>
        <end position="155"/>
    </location>
</feature>
<reference evidence="2" key="1">
    <citation type="journal article" date="2020" name="Stud. Mycol.">
        <title>101 Dothideomycetes genomes: a test case for predicting lifestyles and emergence of pathogens.</title>
        <authorList>
            <person name="Haridas S."/>
            <person name="Albert R."/>
            <person name="Binder M."/>
            <person name="Bloem J."/>
            <person name="Labutti K."/>
            <person name="Salamov A."/>
            <person name="Andreopoulos B."/>
            <person name="Baker S."/>
            <person name="Barry K."/>
            <person name="Bills G."/>
            <person name="Bluhm B."/>
            <person name="Cannon C."/>
            <person name="Castanera R."/>
            <person name="Culley D."/>
            <person name="Daum C."/>
            <person name="Ezra D."/>
            <person name="Gonzalez J."/>
            <person name="Henrissat B."/>
            <person name="Kuo A."/>
            <person name="Liang C."/>
            <person name="Lipzen A."/>
            <person name="Lutzoni F."/>
            <person name="Magnuson J."/>
            <person name="Mondo S."/>
            <person name="Nolan M."/>
            <person name="Ohm R."/>
            <person name="Pangilinan J."/>
            <person name="Park H.-J."/>
            <person name="Ramirez L."/>
            <person name="Alfaro M."/>
            <person name="Sun H."/>
            <person name="Tritt A."/>
            <person name="Yoshinaga Y."/>
            <person name="Zwiers L.-H."/>
            <person name="Turgeon B."/>
            <person name="Goodwin S."/>
            <person name="Spatafora J."/>
            <person name="Crous P."/>
            <person name="Grigoriev I."/>
        </authorList>
    </citation>
    <scope>NUCLEOTIDE SEQUENCE</scope>
    <source>
        <strain evidence="2">CBS 262.69</strain>
    </source>
</reference>
<protein>
    <recommendedName>
        <fullName evidence="1">General stress protein FMN-binding split barrel domain-containing protein</fullName>
    </recommendedName>
</protein>